<accession>A0A085K4B6</accession>
<dbReference type="RefSeq" id="WP_037509541.1">
    <property type="nucleotide sequence ID" value="NZ_CAIGKD010000014.1"/>
</dbReference>
<dbReference type="InterPro" id="IPR019533">
    <property type="entry name" value="Peptidase_S26"/>
</dbReference>
<sequence length="196" mass="21269">MNRAFYRRATLSAAAGFAIAFAAIAAIEPRARLLWNSSASAPVGLYRVHVGARPRRGIFVAVMPPPGLCAFMVRRRYLGENTPLIKRVAATTGARVCRAGAIISINGVARAAALAQDREGRALPGWSGCRTLERGELFLLNAPADSFDSRYFGPLSDQTMIGTVTPILTRAAPDAPWRWHDNATVHADKEVIHAYR</sequence>
<dbReference type="Pfam" id="PF10502">
    <property type="entry name" value="Peptidase_S26"/>
    <property type="match status" value="1"/>
</dbReference>
<dbReference type="MEROPS" id="S26.014"/>
<dbReference type="GO" id="GO:0006465">
    <property type="term" value="P:signal peptide processing"/>
    <property type="evidence" value="ECO:0007669"/>
    <property type="project" value="InterPro"/>
</dbReference>
<dbReference type="GO" id="GO:0004252">
    <property type="term" value="F:serine-type endopeptidase activity"/>
    <property type="evidence" value="ECO:0007669"/>
    <property type="project" value="InterPro"/>
</dbReference>
<dbReference type="InterPro" id="IPR036286">
    <property type="entry name" value="LexA/Signal_pep-like_sf"/>
</dbReference>
<dbReference type="AlphaFoldDB" id="A0A085K4B6"/>
<name>A0A085K4B6_SPHYA</name>
<proteinExistence type="predicted"/>
<protein>
    <submittedName>
        <fullName evidence="1">S26 family signal peptidase</fullName>
    </submittedName>
</protein>
<dbReference type="SUPFAM" id="SSF51306">
    <property type="entry name" value="LexA/Signal peptidase"/>
    <property type="match status" value="1"/>
</dbReference>
<evidence type="ECO:0000313" key="1">
    <source>
        <dbReference type="EMBL" id="AYO78973.1"/>
    </source>
</evidence>
<dbReference type="Proteomes" id="UP000280708">
    <property type="component" value="Chromosome"/>
</dbReference>
<reference evidence="1 2" key="1">
    <citation type="submission" date="2018-10" db="EMBL/GenBank/DDBJ databases">
        <title>Characterization and genome analysis of a novel bacterium Sphingobium yanoikuyae SJTF8 capable of degrading PAHs.</title>
        <authorList>
            <person name="Yin C."/>
            <person name="Xiong W."/>
            <person name="Liang R."/>
        </authorList>
    </citation>
    <scope>NUCLEOTIDE SEQUENCE [LARGE SCALE GENOMIC DNA]</scope>
    <source>
        <strain evidence="1 2">SJTF8</strain>
    </source>
</reference>
<evidence type="ECO:0000313" key="2">
    <source>
        <dbReference type="Proteomes" id="UP000280708"/>
    </source>
</evidence>
<organism evidence="1 2">
    <name type="scientific">Sphingobium yanoikuyae</name>
    <name type="common">Sphingomonas yanoikuyae</name>
    <dbReference type="NCBI Taxonomy" id="13690"/>
    <lineage>
        <taxon>Bacteria</taxon>
        <taxon>Pseudomonadati</taxon>
        <taxon>Pseudomonadota</taxon>
        <taxon>Alphaproteobacteria</taxon>
        <taxon>Sphingomonadales</taxon>
        <taxon>Sphingomonadaceae</taxon>
        <taxon>Sphingobium</taxon>
    </lineage>
</organism>
<dbReference type="EMBL" id="CP033230">
    <property type="protein sequence ID" value="AYO78973.1"/>
    <property type="molecule type" value="Genomic_DNA"/>
</dbReference>
<gene>
    <name evidence="1" type="ORF">EBF16_20050</name>
</gene>
<dbReference type="Gene3D" id="2.10.109.10">
    <property type="entry name" value="Umud Fragment, subunit A"/>
    <property type="match status" value="1"/>
</dbReference>